<accession>A0A220MHA8</accession>
<keyword evidence="8" id="KW-0175">Coiled coil</keyword>
<gene>
    <name evidence="10" type="ORF">BP422_12790</name>
</gene>
<keyword evidence="4" id="KW-1005">Bacterial flagellum biogenesis</keyword>
<evidence type="ECO:0000256" key="3">
    <source>
        <dbReference type="ARBA" id="ARBA00022448"/>
    </source>
</evidence>
<keyword evidence="10" id="KW-0282">Flagellum</keyword>
<evidence type="ECO:0000256" key="5">
    <source>
        <dbReference type="ARBA" id="ARBA00022927"/>
    </source>
</evidence>
<keyword evidence="10" id="KW-0966">Cell projection</keyword>
<reference evidence="10 11" key="1">
    <citation type="submission" date="2016-11" db="EMBL/GenBank/DDBJ databases">
        <authorList>
            <person name="Jaros S."/>
            <person name="Januszkiewicz K."/>
            <person name="Wedrychowicz H."/>
        </authorList>
    </citation>
    <scope>NUCLEOTIDE SEQUENCE [LARGE SCALE GENOMIC DNA]</scope>
    <source>
        <strain evidence="10 11">NF2</strain>
    </source>
</reference>
<comment type="similarity">
    <text evidence="2">Belongs to the FliH family.</text>
</comment>
<evidence type="ECO:0000256" key="2">
    <source>
        <dbReference type="ARBA" id="ARBA00006602"/>
    </source>
</evidence>
<dbReference type="PANTHER" id="PTHR34982">
    <property type="entry name" value="YOP PROTEINS TRANSLOCATION PROTEIN L"/>
    <property type="match status" value="1"/>
</dbReference>
<evidence type="ECO:0000313" key="11">
    <source>
        <dbReference type="Proteomes" id="UP000197781"/>
    </source>
</evidence>
<dbReference type="EMBL" id="CP018145">
    <property type="protein sequence ID" value="ASJ54353.1"/>
    <property type="molecule type" value="Genomic_DNA"/>
</dbReference>
<keyword evidence="10" id="KW-0969">Cilium</keyword>
<keyword evidence="3" id="KW-0813">Transport</keyword>
<dbReference type="GO" id="GO:0015031">
    <property type="term" value="P:protein transport"/>
    <property type="evidence" value="ECO:0007669"/>
    <property type="project" value="UniProtKB-KW"/>
</dbReference>
<comment type="function">
    <text evidence="1">Needed for flagellar regrowth and assembly.</text>
</comment>
<dbReference type="Proteomes" id="UP000197781">
    <property type="component" value="Chromosome"/>
</dbReference>
<dbReference type="RefSeq" id="WP_088908109.1">
    <property type="nucleotide sequence ID" value="NZ_CP018145.1"/>
</dbReference>
<evidence type="ECO:0000256" key="1">
    <source>
        <dbReference type="ARBA" id="ARBA00003041"/>
    </source>
</evidence>
<dbReference type="GO" id="GO:0005829">
    <property type="term" value="C:cytosol"/>
    <property type="evidence" value="ECO:0007669"/>
    <property type="project" value="TreeGrafter"/>
</dbReference>
<evidence type="ECO:0000256" key="6">
    <source>
        <dbReference type="ARBA" id="ARBA00023225"/>
    </source>
</evidence>
<feature type="domain" description="Flagellar assembly protein FliH/Type III secretion system HrpE" evidence="9">
    <location>
        <begin position="132"/>
        <end position="258"/>
    </location>
</feature>
<proteinExistence type="inferred from homology"/>
<evidence type="ECO:0000313" key="10">
    <source>
        <dbReference type="EMBL" id="ASJ54353.1"/>
    </source>
</evidence>
<dbReference type="InterPro" id="IPR051472">
    <property type="entry name" value="T3SS_Stator/FliH"/>
</dbReference>
<evidence type="ECO:0000256" key="8">
    <source>
        <dbReference type="SAM" id="Coils"/>
    </source>
</evidence>
<dbReference type="AlphaFoldDB" id="A0A220MHA8"/>
<evidence type="ECO:0000256" key="7">
    <source>
        <dbReference type="NCBIfam" id="TIGR03825"/>
    </source>
</evidence>
<dbReference type="InterPro" id="IPR018035">
    <property type="entry name" value="Flagellar_FliH/T3SS_HrpE"/>
</dbReference>
<dbReference type="KEGG" id="bfm:BP422_12790"/>
<dbReference type="InterPro" id="IPR022524">
    <property type="entry name" value="FliH_Bacilli"/>
</dbReference>
<keyword evidence="5" id="KW-0653">Protein transport</keyword>
<dbReference type="Pfam" id="PF02108">
    <property type="entry name" value="FliH"/>
    <property type="match status" value="1"/>
</dbReference>
<protein>
    <recommendedName>
        <fullName evidence="7">Flagellar assembly protein FliH</fullName>
    </recommendedName>
</protein>
<dbReference type="NCBIfam" id="TIGR03825">
    <property type="entry name" value="FliH_bacil"/>
    <property type="match status" value="1"/>
</dbReference>
<dbReference type="PANTHER" id="PTHR34982:SF1">
    <property type="entry name" value="FLAGELLAR ASSEMBLY PROTEIN FLIH"/>
    <property type="match status" value="1"/>
</dbReference>
<evidence type="ECO:0000256" key="4">
    <source>
        <dbReference type="ARBA" id="ARBA00022795"/>
    </source>
</evidence>
<dbReference type="GO" id="GO:0044781">
    <property type="term" value="P:bacterial-type flagellum organization"/>
    <property type="evidence" value="ECO:0007669"/>
    <property type="project" value="UniProtKB-KW"/>
</dbReference>
<evidence type="ECO:0000259" key="9">
    <source>
        <dbReference type="Pfam" id="PF02108"/>
    </source>
</evidence>
<feature type="coiled-coil region" evidence="8">
    <location>
        <begin position="56"/>
        <end position="87"/>
    </location>
</feature>
<keyword evidence="6" id="KW-1006">Bacterial flagellum protein export</keyword>
<sequence length="272" mass="30777">MISLSRIIKSANYRPSEESFLLSVTPVPLKTEEVAERLQENLEIFNQAEIEAKTIISDAEETAQNILQQAAEQAEQLRQETLAQMEEWWEQKRQEAAQLFQQVQQQAMTEGQEAGFEAGKREAYEEQTASLGQAKTILEQAFAEKKQIIAEAEPFLVELSIEIAKKIIGQELQQHPEQVLEMTKKALRRSRVHGEITVCVNHKYFDYVLEHRAGFLELLDGQAELSIYPDYTVQDGGCVIRTALGSVDARIDTQMEEIKQALLTIARGSEAP</sequence>
<organism evidence="10 11">
    <name type="scientific">Brevibacillus formosus</name>
    <dbReference type="NCBI Taxonomy" id="54913"/>
    <lineage>
        <taxon>Bacteria</taxon>
        <taxon>Bacillati</taxon>
        <taxon>Bacillota</taxon>
        <taxon>Bacilli</taxon>
        <taxon>Bacillales</taxon>
        <taxon>Paenibacillaceae</taxon>
        <taxon>Brevibacillus</taxon>
    </lineage>
</organism>
<name>A0A220MHA8_9BACL</name>